<accession>A0A4T3F2X5</accession>
<proteinExistence type="predicted"/>
<dbReference type="OrthoDB" id="9802053at2"/>
<protein>
    <submittedName>
        <fullName evidence="1">SIR2 family protein</fullName>
    </submittedName>
</protein>
<dbReference type="EMBL" id="SSHH01000001">
    <property type="protein sequence ID" value="TIX51615.1"/>
    <property type="molecule type" value="Genomic_DNA"/>
</dbReference>
<gene>
    <name evidence="1" type="ORF">E5222_03955</name>
</gene>
<evidence type="ECO:0000313" key="2">
    <source>
        <dbReference type="Proteomes" id="UP000309389"/>
    </source>
</evidence>
<evidence type="ECO:0000313" key="1">
    <source>
        <dbReference type="EMBL" id="TIX51615.1"/>
    </source>
</evidence>
<organism evidence="1 2">
    <name type="scientific">Alteraurantiacibacter aquimixticola</name>
    <dbReference type="NCBI Taxonomy" id="2489173"/>
    <lineage>
        <taxon>Bacteria</taxon>
        <taxon>Pseudomonadati</taxon>
        <taxon>Pseudomonadota</taxon>
        <taxon>Alphaproteobacteria</taxon>
        <taxon>Sphingomonadales</taxon>
        <taxon>Erythrobacteraceae</taxon>
        <taxon>Alteraurantiacibacter</taxon>
    </lineage>
</organism>
<dbReference type="RefSeq" id="WP_136692401.1">
    <property type="nucleotide sequence ID" value="NZ_SSHH01000001.1"/>
</dbReference>
<dbReference type="AlphaFoldDB" id="A0A4T3F2X5"/>
<keyword evidence="2" id="KW-1185">Reference proteome</keyword>
<name>A0A4T3F2X5_9SPHN</name>
<comment type="caution">
    <text evidence="1">The sequence shown here is derived from an EMBL/GenBank/DDBJ whole genome shotgun (WGS) entry which is preliminary data.</text>
</comment>
<sequence length="281" mass="31148">MTAAILDNPAEVLADLATRLRAGEVVPYLGPGISELAETPTPMTTAALADFLGSKVRLPARAIGNVWAAAQYIESYRHRQTVTALMQEAFATPVEPSPLHRWLAELAPPLVVDSWYAGEMRRALSGREGWVEVQGTHRAVITDPAWYRFYMPDGTECEEAEAEGTDTLLYTPHGSIAPAGNFLISDADYVEVLTEIDIQTPIPEEVRRRRTGKSFLFLGCHFDDQLLRTYARQVMKRSGGAHYAVVEVDGLTRNECRFLEEQEITAIDMPLDRAIAMLLDG</sequence>
<dbReference type="Pfam" id="PF13289">
    <property type="entry name" value="SIR2_2"/>
    <property type="match status" value="1"/>
</dbReference>
<dbReference type="Proteomes" id="UP000309389">
    <property type="component" value="Unassembled WGS sequence"/>
</dbReference>
<reference evidence="1 2" key="1">
    <citation type="submission" date="2019-04" db="EMBL/GenBank/DDBJ databases">
        <title>Altererythrobacter aquimixticola sp. nov., isolated from sediment of junction between the ocean and a freshwater spring.</title>
        <authorList>
            <person name="Yoon J.-H."/>
        </authorList>
    </citation>
    <scope>NUCLEOTIDE SEQUENCE [LARGE SCALE GENOMIC DNA]</scope>
    <source>
        <strain evidence="1 2">SSKS-13</strain>
    </source>
</reference>